<name>A0A5A7PS93_STRAF</name>
<comment type="caution">
    <text evidence="2">The sequence shown here is derived from an EMBL/GenBank/DDBJ whole genome shotgun (WGS) entry which is preliminary data.</text>
</comment>
<proteinExistence type="predicted"/>
<keyword evidence="3" id="KW-1185">Reference proteome</keyword>
<protein>
    <submittedName>
        <fullName evidence="2">Cell cycle checkpoint protein RAD17</fullName>
    </submittedName>
</protein>
<evidence type="ECO:0000256" key="1">
    <source>
        <dbReference type="SAM" id="MobiDB-lite"/>
    </source>
</evidence>
<accession>A0A5A7PS93</accession>
<dbReference type="EMBL" id="BKCP01004962">
    <property type="protein sequence ID" value="GER35501.1"/>
    <property type="molecule type" value="Genomic_DNA"/>
</dbReference>
<organism evidence="2 3">
    <name type="scientific">Striga asiatica</name>
    <name type="common">Asiatic witchweed</name>
    <name type="synonym">Buchnera asiatica</name>
    <dbReference type="NCBI Taxonomy" id="4170"/>
    <lineage>
        <taxon>Eukaryota</taxon>
        <taxon>Viridiplantae</taxon>
        <taxon>Streptophyta</taxon>
        <taxon>Embryophyta</taxon>
        <taxon>Tracheophyta</taxon>
        <taxon>Spermatophyta</taxon>
        <taxon>Magnoliopsida</taxon>
        <taxon>eudicotyledons</taxon>
        <taxon>Gunneridae</taxon>
        <taxon>Pentapetalae</taxon>
        <taxon>asterids</taxon>
        <taxon>lamiids</taxon>
        <taxon>Lamiales</taxon>
        <taxon>Orobanchaceae</taxon>
        <taxon>Buchnereae</taxon>
        <taxon>Striga</taxon>
    </lineage>
</organism>
<reference evidence="3" key="1">
    <citation type="journal article" date="2019" name="Curr. Biol.">
        <title>Genome Sequence of Striga asiatica Provides Insight into the Evolution of Plant Parasitism.</title>
        <authorList>
            <person name="Yoshida S."/>
            <person name="Kim S."/>
            <person name="Wafula E.K."/>
            <person name="Tanskanen J."/>
            <person name="Kim Y.M."/>
            <person name="Honaas L."/>
            <person name="Yang Z."/>
            <person name="Spallek T."/>
            <person name="Conn C.E."/>
            <person name="Ichihashi Y."/>
            <person name="Cheong K."/>
            <person name="Cui S."/>
            <person name="Der J.P."/>
            <person name="Gundlach H."/>
            <person name="Jiao Y."/>
            <person name="Hori C."/>
            <person name="Ishida J.K."/>
            <person name="Kasahara H."/>
            <person name="Kiba T."/>
            <person name="Kim M.S."/>
            <person name="Koo N."/>
            <person name="Laohavisit A."/>
            <person name="Lee Y.H."/>
            <person name="Lumba S."/>
            <person name="McCourt P."/>
            <person name="Mortimer J.C."/>
            <person name="Mutuku J.M."/>
            <person name="Nomura T."/>
            <person name="Sasaki-Sekimoto Y."/>
            <person name="Seto Y."/>
            <person name="Wang Y."/>
            <person name="Wakatake T."/>
            <person name="Sakakibara H."/>
            <person name="Demura T."/>
            <person name="Yamaguchi S."/>
            <person name="Yoneyama K."/>
            <person name="Manabe R.I."/>
            <person name="Nelson D.C."/>
            <person name="Schulman A.H."/>
            <person name="Timko M.P."/>
            <person name="dePamphilis C.W."/>
            <person name="Choi D."/>
            <person name="Shirasu K."/>
        </authorList>
    </citation>
    <scope>NUCLEOTIDE SEQUENCE [LARGE SCALE GENOMIC DNA]</scope>
    <source>
        <strain evidence="3">cv. UVA1</strain>
    </source>
</reference>
<dbReference type="Proteomes" id="UP000325081">
    <property type="component" value="Unassembled WGS sequence"/>
</dbReference>
<feature type="compositionally biased region" description="Polar residues" evidence="1">
    <location>
        <begin position="74"/>
        <end position="87"/>
    </location>
</feature>
<evidence type="ECO:0000313" key="2">
    <source>
        <dbReference type="EMBL" id="GER35501.1"/>
    </source>
</evidence>
<sequence length="107" mass="12050">MTETRRKPPQPELFRQGAAAARGSYRAAVPLFRALGKKRSWLTILPRARTTCFPRPVTEQQPGTCRPSPGDVCQANQVPSQPNSHQSRSLEKFPVYKRHVVGYTMES</sequence>
<evidence type="ECO:0000313" key="3">
    <source>
        <dbReference type="Proteomes" id="UP000325081"/>
    </source>
</evidence>
<gene>
    <name evidence="2" type="ORF">STAS_11781</name>
</gene>
<feature type="region of interest" description="Disordered" evidence="1">
    <location>
        <begin position="55"/>
        <end position="91"/>
    </location>
</feature>
<dbReference type="AlphaFoldDB" id="A0A5A7PS93"/>